<proteinExistence type="predicted"/>
<feature type="non-terminal residue" evidence="1">
    <location>
        <position position="1"/>
    </location>
</feature>
<protein>
    <submittedName>
        <fullName evidence="1">Uncharacterized protein</fullName>
    </submittedName>
</protein>
<dbReference type="Proteomes" id="UP001529510">
    <property type="component" value="Unassembled WGS sequence"/>
</dbReference>
<evidence type="ECO:0000313" key="1">
    <source>
        <dbReference type="EMBL" id="KAL0157218.1"/>
    </source>
</evidence>
<gene>
    <name evidence="1" type="ORF">M9458_048464</name>
</gene>
<dbReference type="EMBL" id="JAMKFB020000024">
    <property type="protein sequence ID" value="KAL0157218.1"/>
    <property type="molecule type" value="Genomic_DNA"/>
</dbReference>
<organism evidence="1 2">
    <name type="scientific">Cirrhinus mrigala</name>
    <name type="common">Mrigala</name>
    <dbReference type="NCBI Taxonomy" id="683832"/>
    <lineage>
        <taxon>Eukaryota</taxon>
        <taxon>Metazoa</taxon>
        <taxon>Chordata</taxon>
        <taxon>Craniata</taxon>
        <taxon>Vertebrata</taxon>
        <taxon>Euteleostomi</taxon>
        <taxon>Actinopterygii</taxon>
        <taxon>Neopterygii</taxon>
        <taxon>Teleostei</taxon>
        <taxon>Ostariophysi</taxon>
        <taxon>Cypriniformes</taxon>
        <taxon>Cyprinidae</taxon>
        <taxon>Labeoninae</taxon>
        <taxon>Labeonini</taxon>
        <taxon>Cirrhinus</taxon>
    </lineage>
</organism>
<keyword evidence="2" id="KW-1185">Reference proteome</keyword>
<sequence>DSSELLRPSGQILVGHRSASATDFQVSCCALILHPLGSTGLLSSSGFPIILVHSIVARSAESTSPPWSRGPAAPPWAFRPSILPWSIGLSVLAGPSFKAQPWLLPLSAPLWHQFLPALPDPCSSL</sequence>
<reference evidence="1 2" key="1">
    <citation type="submission" date="2024-05" db="EMBL/GenBank/DDBJ databases">
        <title>Genome sequencing and assembly of Indian major carp, Cirrhinus mrigala (Hamilton, 1822).</title>
        <authorList>
            <person name="Mohindra V."/>
            <person name="Chowdhury L.M."/>
            <person name="Lal K."/>
            <person name="Jena J.K."/>
        </authorList>
    </citation>
    <scope>NUCLEOTIDE SEQUENCE [LARGE SCALE GENOMIC DNA]</scope>
    <source>
        <strain evidence="1">CM1030</strain>
        <tissue evidence="1">Blood</tissue>
    </source>
</reference>
<evidence type="ECO:0000313" key="2">
    <source>
        <dbReference type="Proteomes" id="UP001529510"/>
    </source>
</evidence>
<feature type="non-terminal residue" evidence="1">
    <location>
        <position position="125"/>
    </location>
</feature>
<comment type="caution">
    <text evidence="1">The sequence shown here is derived from an EMBL/GenBank/DDBJ whole genome shotgun (WGS) entry which is preliminary data.</text>
</comment>
<dbReference type="AlphaFoldDB" id="A0ABD0NAA4"/>
<name>A0ABD0NAA4_CIRMR</name>
<accession>A0ABD0NAA4</accession>